<protein>
    <recommendedName>
        <fullName evidence="8">RecQ-mediated genome instability protein 2</fullName>
    </recommendedName>
</protein>
<evidence type="ECO:0000256" key="7">
    <source>
        <dbReference type="ARBA" id="ARBA00065114"/>
    </source>
</evidence>
<dbReference type="EMBL" id="JAACNH010000009">
    <property type="protein sequence ID" value="KAG8432921.1"/>
    <property type="molecule type" value="Genomic_DNA"/>
</dbReference>
<dbReference type="Proteomes" id="UP000812440">
    <property type="component" value="Chromosome 9"/>
</dbReference>
<comment type="subunit">
    <text evidence="7">Component of the RMI complex, containing at least TOP3A, RMI1 and RMI2. The RMI complex interacts with BLM.</text>
</comment>
<dbReference type="FunFam" id="2.40.50.140:FF:000224">
    <property type="entry name" value="RecQ mediated genome instability 2"/>
    <property type="match status" value="1"/>
</dbReference>
<keyword evidence="3" id="KW-0238">DNA-binding</keyword>
<keyword evidence="2" id="KW-0235">DNA replication</keyword>
<dbReference type="PANTHER" id="PTHR33962">
    <property type="entry name" value="RECQ-MEDIATED GENOME INSTABILITY PROTEIN 2 RMI2"/>
    <property type="match status" value="1"/>
</dbReference>
<dbReference type="GO" id="GO:0006281">
    <property type="term" value="P:DNA repair"/>
    <property type="evidence" value="ECO:0007669"/>
    <property type="project" value="TreeGrafter"/>
</dbReference>
<dbReference type="AlphaFoldDB" id="A0A8T2IR32"/>
<evidence type="ECO:0000256" key="3">
    <source>
        <dbReference type="ARBA" id="ARBA00023125"/>
    </source>
</evidence>
<evidence type="ECO:0000256" key="1">
    <source>
        <dbReference type="ARBA" id="ARBA00004123"/>
    </source>
</evidence>
<dbReference type="GO" id="GO:0003677">
    <property type="term" value="F:DNA binding"/>
    <property type="evidence" value="ECO:0007669"/>
    <property type="project" value="UniProtKB-KW"/>
</dbReference>
<comment type="caution">
    <text evidence="9">The sequence shown here is derived from an EMBL/GenBank/DDBJ whole genome shotgun (WGS) entry which is preliminary data.</text>
</comment>
<dbReference type="Pfam" id="PF16100">
    <property type="entry name" value="RMI2"/>
    <property type="match status" value="1"/>
</dbReference>
<dbReference type="GO" id="GO:0033045">
    <property type="term" value="P:regulation of sister chromatid segregation"/>
    <property type="evidence" value="ECO:0007669"/>
    <property type="project" value="TreeGrafter"/>
</dbReference>
<evidence type="ECO:0000256" key="4">
    <source>
        <dbReference type="ARBA" id="ARBA00023242"/>
    </source>
</evidence>
<dbReference type="GO" id="GO:0016607">
    <property type="term" value="C:nuclear speck"/>
    <property type="evidence" value="ECO:0007669"/>
    <property type="project" value="TreeGrafter"/>
</dbReference>
<comment type="similarity">
    <text evidence="6">Belongs to the RMI2 family.</text>
</comment>
<proteinExistence type="inferred from homology"/>
<evidence type="ECO:0000256" key="2">
    <source>
        <dbReference type="ARBA" id="ARBA00022705"/>
    </source>
</evidence>
<dbReference type="GO" id="GO:2000042">
    <property type="term" value="P:negative regulation of double-strand break repair via homologous recombination"/>
    <property type="evidence" value="ECO:0007669"/>
    <property type="project" value="TreeGrafter"/>
</dbReference>
<keyword evidence="4" id="KW-0539">Nucleus</keyword>
<sequence length="152" mass="16463">MASLGGGSAADGAQFTSPPVKMLAGTLKECQRISGSPHTFWLESELGTAGGKLNVSTVWMQGTVLQVRPERGTTLRLNDTSHTFTVCGADRVPKGKPCLQVGKYVMVMGVVLSSSPEPILRAVKITDLSDNPVHCLMWKHEVEDLHRNIKYT</sequence>
<accession>A0A8T2IR32</accession>
<gene>
    <name evidence="9" type="ORF">GDO86_017257</name>
</gene>
<dbReference type="GO" id="GO:0005829">
    <property type="term" value="C:cytosol"/>
    <property type="evidence" value="ECO:0007669"/>
    <property type="project" value="TreeGrafter"/>
</dbReference>
<name>A0A8T2IR32_9PIPI</name>
<dbReference type="GO" id="GO:0043007">
    <property type="term" value="P:maintenance of rDNA"/>
    <property type="evidence" value="ECO:0007669"/>
    <property type="project" value="TreeGrafter"/>
</dbReference>
<evidence type="ECO:0000256" key="6">
    <source>
        <dbReference type="ARBA" id="ARBA00061240"/>
    </source>
</evidence>
<comment type="function">
    <text evidence="5">Essential component of the RMI complex, a complex that plays an important role in the processing of homologous recombination intermediates. It is required to regulate sister chromatid segregation and to limit DNA crossover. Essential for the stability, localization, and function of BLM, TOP3A, and complexes containing BLM. In the RMI complex, it is required to target BLM to chromatin and stress-induced nuclear foci and mitotic phosphorylation of BLM.</text>
</comment>
<evidence type="ECO:0000256" key="5">
    <source>
        <dbReference type="ARBA" id="ARBA00055932"/>
    </source>
</evidence>
<dbReference type="GO" id="GO:0006260">
    <property type="term" value="P:DNA replication"/>
    <property type="evidence" value="ECO:0007669"/>
    <property type="project" value="UniProtKB-KW"/>
</dbReference>
<reference evidence="9" key="1">
    <citation type="thesis" date="2020" institute="ProQuest LLC" country="789 East Eisenhower Parkway, Ann Arbor, MI, USA">
        <title>Comparative Genomics and Chromosome Evolution.</title>
        <authorList>
            <person name="Mudd A.B."/>
        </authorList>
    </citation>
    <scope>NUCLEOTIDE SEQUENCE</scope>
    <source>
        <strain evidence="9">Female2</strain>
        <tissue evidence="9">Blood</tissue>
    </source>
</reference>
<dbReference type="PANTHER" id="PTHR33962:SF1">
    <property type="entry name" value="RECQ-MEDIATED GENOME INSTABILITY PROTEIN 2"/>
    <property type="match status" value="1"/>
</dbReference>
<keyword evidence="10" id="KW-1185">Reference proteome</keyword>
<dbReference type="OrthoDB" id="10024265at2759"/>
<organism evidence="9 10">
    <name type="scientific">Hymenochirus boettgeri</name>
    <name type="common">Congo dwarf clawed frog</name>
    <dbReference type="NCBI Taxonomy" id="247094"/>
    <lineage>
        <taxon>Eukaryota</taxon>
        <taxon>Metazoa</taxon>
        <taxon>Chordata</taxon>
        <taxon>Craniata</taxon>
        <taxon>Vertebrata</taxon>
        <taxon>Euteleostomi</taxon>
        <taxon>Amphibia</taxon>
        <taxon>Batrachia</taxon>
        <taxon>Anura</taxon>
        <taxon>Pipoidea</taxon>
        <taxon>Pipidae</taxon>
        <taxon>Pipinae</taxon>
        <taxon>Hymenochirus</taxon>
    </lineage>
</organism>
<evidence type="ECO:0000313" key="9">
    <source>
        <dbReference type="EMBL" id="KAG8432921.1"/>
    </source>
</evidence>
<comment type="subcellular location">
    <subcellularLocation>
        <location evidence="1">Nucleus</location>
    </subcellularLocation>
</comment>
<evidence type="ECO:0000256" key="8">
    <source>
        <dbReference type="ARBA" id="ARBA00069617"/>
    </source>
</evidence>
<dbReference type="InterPro" id="IPR012340">
    <property type="entry name" value="NA-bd_OB-fold"/>
</dbReference>
<dbReference type="Gene3D" id="2.40.50.140">
    <property type="entry name" value="Nucleic acid-binding proteins"/>
    <property type="match status" value="1"/>
</dbReference>
<evidence type="ECO:0000313" key="10">
    <source>
        <dbReference type="Proteomes" id="UP000812440"/>
    </source>
</evidence>
<dbReference type="InterPro" id="IPR032245">
    <property type="entry name" value="RMI2"/>
</dbReference>